<dbReference type="SUPFAM" id="SSF109854">
    <property type="entry name" value="DinB/YfiT-like putative metalloenzymes"/>
    <property type="match status" value="1"/>
</dbReference>
<dbReference type="Gene3D" id="1.20.120.450">
    <property type="entry name" value="dinb family like domain"/>
    <property type="match status" value="1"/>
</dbReference>
<dbReference type="OrthoDB" id="2427314at2"/>
<gene>
    <name evidence="4" type="ORF">AN964_01660</name>
</gene>
<name>A0A0Q3TE80_9BACI</name>
<proteinExistence type="inferred from homology"/>
<dbReference type="GO" id="GO:0046872">
    <property type="term" value="F:metal ion binding"/>
    <property type="evidence" value="ECO:0007669"/>
    <property type="project" value="UniProtKB-KW"/>
</dbReference>
<dbReference type="Proteomes" id="UP000051888">
    <property type="component" value="Unassembled WGS sequence"/>
</dbReference>
<dbReference type="Pfam" id="PF05163">
    <property type="entry name" value="DinB"/>
    <property type="match status" value="1"/>
</dbReference>
<accession>A0A0Q3TE80</accession>
<evidence type="ECO:0000256" key="1">
    <source>
        <dbReference type="ARBA" id="ARBA00008635"/>
    </source>
</evidence>
<keyword evidence="5" id="KW-1185">Reference proteome</keyword>
<dbReference type="RefSeq" id="WP_055738055.1">
    <property type="nucleotide sequence ID" value="NZ_JAAIWL010000007.1"/>
</dbReference>
<dbReference type="AlphaFoldDB" id="A0A0Q3TE80"/>
<evidence type="ECO:0000313" key="4">
    <source>
        <dbReference type="EMBL" id="KQL52374.1"/>
    </source>
</evidence>
<feature type="binding site" evidence="3">
    <location>
        <position position="141"/>
    </location>
    <ligand>
        <name>a divalent metal cation</name>
        <dbReference type="ChEBI" id="CHEBI:60240"/>
    </ligand>
</feature>
<dbReference type="InterPro" id="IPR034660">
    <property type="entry name" value="DinB/YfiT-like"/>
</dbReference>
<feature type="binding site" evidence="3">
    <location>
        <position position="50"/>
    </location>
    <ligand>
        <name>a divalent metal cation</name>
        <dbReference type="ChEBI" id="CHEBI:60240"/>
    </ligand>
</feature>
<comment type="similarity">
    <text evidence="1">Belongs to the DinB family.</text>
</comment>
<sequence>MSVSKMKEVLFSEWDVAVRTISNLLSKVQEKDWDYRPRENMRTLLELANHLVQIPVVDLAIWQEKNEQEIRHLENKLQAGNASELIEVLKKGYQDFKAYYESLSETDFLEKKSKPFYFGAEMEGHTQAKWLTESTTHIFHHRGQFFNYLKELGYEVNMFDLY</sequence>
<reference evidence="4 5" key="1">
    <citation type="submission" date="2015-09" db="EMBL/GenBank/DDBJ databases">
        <title>Genome sequencing project for genomic taxonomy and phylogenomics of Bacillus-like bacteria.</title>
        <authorList>
            <person name="Liu B."/>
            <person name="Wang J."/>
            <person name="Zhu Y."/>
            <person name="Liu G."/>
            <person name="Chen Q."/>
            <person name="Chen Z."/>
            <person name="Lan J."/>
            <person name="Che J."/>
            <person name="Ge C."/>
            <person name="Shi H."/>
            <person name="Pan Z."/>
            <person name="Liu X."/>
        </authorList>
    </citation>
    <scope>NUCLEOTIDE SEQUENCE [LARGE SCALE GENOMIC DNA]</scope>
    <source>
        <strain evidence="4 5">LMG 18435</strain>
    </source>
</reference>
<protein>
    <submittedName>
        <fullName evidence="4">Damage-inducible protein DinB</fullName>
    </submittedName>
</protein>
<keyword evidence="2 3" id="KW-0479">Metal-binding</keyword>
<dbReference type="InterPro" id="IPR007837">
    <property type="entry name" value="DinB"/>
</dbReference>
<dbReference type="PATRIC" id="fig|157838.3.peg.369"/>
<evidence type="ECO:0000313" key="5">
    <source>
        <dbReference type="Proteomes" id="UP000051888"/>
    </source>
</evidence>
<evidence type="ECO:0000256" key="3">
    <source>
        <dbReference type="PIRSR" id="PIRSR607837-1"/>
    </source>
</evidence>
<feature type="binding site" evidence="3">
    <location>
        <position position="137"/>
    </location>
    <ligand>
        <name>a divalent metal cation</name>
        <dbReference type="ChEBI" id="CHEBI:60240"/>
    </ligand>
</feature>
<dbReference type="EMBL" id="LJJC01000004">
    <property type="protein sequence ID" value="KQL52374.1"/>
    <property type="molecule type" value="Genomic_DNA"/>
</dbReference>
<comment type="caution">
    <text evidence="4">The sequence shown here is derived from an EMBL/GenBank/DDBJ whole genome shotgun (WGS) entry which is preliminary data.</text>
</comment>
<evidence type="ECO:0000256" key="2">
    <source>
        <dbReference type="ARBA" id="ARBA00022723"/>
    </source>
</evidence>
<organism evidence="4 5">
    <name type="scientific">Heyndrickxia shackletonii</name>
    <dbReference type="NCBI Taxonomy" id="157838"/>
    <lineage>
        <taxon>Bacteria</taxon>
        <taxon>Bacillati</taxon>
        <taxon>Bacillota</taxon>
        <taxon>Bacilli</taxon>
        <taxon>Bacillales</taxon>
        <taxon>Bacillaceae</taxon>
        <taxon>Heyndrickxia</taxon>
    </lineage>
</organism>